<evidence type="ECO:0000313" key="1">
    <source>
        <dbReference type="EMBL" id="ERJ93055.1"/>
    </source>
</evidence>
<accession>A0ABN0NYP5</accession>
<reference evidence="1 2" key="1">
    <citation type="submission" date="2013-08" db="EMBL/GenBank/DDBJ databases">
        <authorList>
            <person name="Weinstock G."/>
            <person name="Sodergren E."/>
            <person name="Wylie T."/>
            <person name="Fulton L."/>
            <person name="Fulton R."/>
            <person name="Fronick C."/>
            <person name="O'Laughlin M."/>
            <person name="Godfrey J."/>
            <person name="Miner T."/>
            <person name="Herter B."/>
            <person name="Appelbaum E."/>
            <person name="Cordes M."/>
            <person name="Lek S."/>
            <person name="Wollam A."/>
            <person name="Pepin K.H."/>
            <person name="Palsikar V.B."/>
            <person name="Mitreva M."/>
            <person name="Wilson R.K."/>
        </authorList>
    </citation>
    <scope>NUCLEOTIDE SEQUENCE [LARGE SCALE GENOMIC DNA]</scope>
    <source>
        <strain evidence="1 2">ATCC 700332</strain>
    </source>
</reference>
<protein>
    <submittedName>
        <fullName evidence="1">Uncharacterized protein</fullName>
    </submittedName>
</protein>
<proteinExistence type="predicted"/>
<dbReference type="EMBL" id="AWVH01000031">
    <property type="protein sequence ID" value="ERJ93055.1"/>
    <property type="molecule type" value="Genomic_DNA"/>
</dbReference>
<dbReference type="Proteomes" id="UP000016649">
    <property type="component" value="Unassembled WGS sequence"/>
</dbReference>
<comment type="caution">
    <text evidence="1">The sequence shown here is derived from an EMBL/GenBank/DDBJ whole genome shotgun (WGS) entry which is preliminary data.</text>
</comment>
<keyword evidence="2" id="KW-1185">Reference proteome</keyword>
<name>A0ABN0NYP5_TRELE</name>
<evidence type="ECO:0000313" key="2">
    <source>
        <dbReference type="Proteomes" id="UP000016649"/>
    </source>
</evidence>
<sequence>MYYIVNGKLISYHDIDKADLLIDPAEEIKRLEEESKKNPAAITYINITENYYKNNEIEKGLEYLYKNKDNIMSLSIKTDKSGDINDVFNCVEQEGLVLRMLKSR</sequence>
<gene>
    <name evidence="1" type="ORF">HMPREF9193_01277</name>
</gene>
<organism evidence="1 2">
    <name type="scientific">Treponema lecithinolyticum ATCC 700332</name>
    <dbReference type="NCBI Taxonomy" id="1321815"/>
    <lineage>
        <taxon>Bacteria</taxon>
        <taxon>Pseudomonadati</taxon>
        <taxon>Spirochaetota</taxon>
        <taxon>Spirochaetia</taxon>
        <taxon>Spirochaetales</taxon>
        <taxon>Treponemataceae</taxon>
        <taxon>Treponema</taxon>
    </lineage>
</organism>